<proteinExistence type="predicted"/>
<accession>A0A451BMQ4</accession>
<dbReference type="GO" id="GO:0016788">
    <property type="term" value="F:hydrolase activity, acting on ester bonds"/>
    <property type="evidence" value="ECO:0007669"/>
    <property type="project" value="UniProtKB-ARBA"/>
</dbReference>
<reference evidence="1" key="1">
    <citation type="submission" date="2019-02" db="EMBL/GenBank/DDBJ databases">
        <authorList>
            <person name="Gruber-Vodicka R. H."/>
            <person name="Seah K. B. B."/>
        </authorList>
    </citation>
    <scope>NUCLEOTIDE SEQUENCE</scope>
    <source>
        <strain evidence="1">BECK_S127</strain>
    </source>
</reference>
<organism evidence="1">
    <name type="scientific">Candidatus Kentrum sp. SD</name>
    <dbReference type="NCBI Taxonomy" id="2126332"/>
    <lineage>
        <taxon>Bacteria</taxon>
        <taxon>Pseudomonadati</taxon>
        <taxon>Pseudomonadota</taxon>
        <taxon>Gammaproteobacteria</taxon>
        <taxon>Candidatus Kentrum</taxon>
    </lineage>
</organism>
<dbReference type="InterPro" id="IPR036514">
    <property type="entry name" value="SGNH_hydro_sf"/>
</dbReference>
<name>A0A451BMQ4_9GAMM</name>
<evidence type="ECO:0000313" key="1">
    <source>
        <dbReference type="EMBL" id="VFK79548.1"/>
    </source>
</evidence>
<sequence>MNLSWIKNTTLFVCSVAVTLIVVELGLRAFWAPAQISGWGWQDSPRRAVANFADDNTNELGVRGQSFDYGPDDFVVLLLGDSQVEAATSAPEKMPEKILQAKLSQKLNKNVKVFSLASSGWGQDQQLNALEKYYEDFRADLVLVFATPGNDFWENAFPDRSPTITTGHIKPTYYLQQEQLLGPYFANNFYYDLALFHLISLIVYSSDEKSLEAAIVENWLAKLPPAHNPSAANENQAYCAQFEQVPFAQFLQNIYEYKSKQLTVESAEDIKNSRSHFSPYSADKSPRDIYLVNLTRALFHKIEQVALEHQSLMYVFYPIREDFDWILGKNARCVKDNTNQYYKIDIDYLSTLKAVVPANKLIEFGLPGKAEIRFSKSDPHLSDVGNQRAMQSLAAKLREILKTELE</sequence>
<dbReference type="SUPFAM" id="SSF52266">
    <property type="entry name" value="SGNH hydrolase"/>
    <property type="match status" value="1"/>
</dbReference>
<dbReference type="EMBL" id="CAADHB010000054">
    <property type="protein sequence ID" value="VFK79548.1"/>
    <property type="molecule type" value="Genomic_DNA"/>
</dbReference>
<protein>
    <recommendedName>
        <fullName evidence="2">SGNH/GDSL hydrolase family protein</fullName>
    </recommendedName>
</protein>
<evidence type="ECO:0008006" key="2">
    <source>
        <dbReference type="Google" id="ProtNLM"/>
    </source>
</evidence>
<dbReference type="AlphaFoldDB" id="A0A451BMQ4"/>
<gene>
    <name evidence="1" type="ORF">BECKSD772D_GA0070982_10545</name>
</gene>
<dbReference type="Gene3D" id="3.40.50.1110">
    <property type="entry name" value="SGNH hydrolase"/>
    <property type="match status" value="1"/>
</dbReference>